<dbReference type="EMBL" id="LNIX01000005">
    <property type="protein sequence ID" value="OXA54442.1"/>
    <property type="molecule type" value="Genomic_DNA"/>
</dbReference>
<gene>
    <name evidence="2" type="ORF">Fcan01_11627</name>
</gene>
<reference evidence="2 3" key="1">
    <citation type="submission" date="2015-12" db="EMBL/GenBank/DDBJ databases">
        <title>The genome of Folsomia candida.</title>
        <authorList>
            <person name="Faddeeva A."/>
            <person name="Derks M.F."/>
            <person name="Anvar Y."/>
            <person name="Smit S."/>
            <person name="Van Straalen N."/>
            <person name="Roelofs D."/>
        </authorList>
    </citation>
    <scope>NUCLEOTIDE SEQUENCE [LARGE SCALE GENOMIC DNA]</scope>
    <source>
        <strain evidence="2 3">VU population</strain>
        <tissue evidence="2">Whole body</tissue>
    </source>
</reference>
<feature type="transmembrane region" description="Helical" evidence="1">
    <location>
        <begin position="696"/>
        <end position="716"/>
    </location>
</feature>
<organism evidence="2 3">
    <name type="scientific">Folsomia candida</name>
    <name type="common">Springtail</name>
    <dbReference type="NCBI Taxonomy" id="158441"/>
    <lineage>
        <taxon>Eukaryota</taxon>
        <taxon>Metazoa</taxon>
        <taxon>Ecdysozoa</taxon>
        <taxon>Arthropoda</taxon>
        <taxon>Hexapoda</taxon>
        <taxon>Collembola</taxon>
        <taxon>Entomobryomorpha</taxon>
        <taxon>Isotomoidea</taxon>
        <taxon>Isotomidae</taxon>
        <taxon>Proisotominae</taxon>
        <taxon>Folsomia</taxon>
    </lineage>
</organism>
<comment type="caution">
    <text evidence="2">The sequence shown here is derived from an EMBL/GenBank/DDBJ whole genome shotgun (WGS) entry which is preliminary data.</text>
</comment>
<dbReference type="Proteomes" id="UP000198287">
    <property type="component" value="Unassembled WGS sequence"/>
</dbReference>
<name>A0A226E9Y9_FOLCA</name>
<dbReference type="AlphaFoldDB" id="A0A226E9Y9"/>
<feature type="transmembrane region" description="Helical" evidence="1">
    <location>
        <begin position="376"/>
        <end position="393"/>
    </location>
</feature>
<evidence type="ECO:0000313" key="3">
    <source>
        <dbReference type="Proteomes" id="UP000198287"/>
    </source>
</evidence>
<accession>A0A226E9Y9</accession>
<evidence type="ECO:0000256" key="1">
    <source>
        <dbReference type="SAM" id="Phobius"/>
    </source>
</evidence>
<proteinExistence type="predicted"/>
<keyword evidence="1" id="KW-0812">Transmembrane</keyword>
<keyword evidence="3" id="KW-1185">Reference proteome</keyword>
<keyword evidence="1" id="KW-1133">Transmembrane helix</keyword>
<protein>
    <submittedName>
        <fullName evidence="2">Putative anion transporter 6</fullName>
    </submittedName>
</protein>
<feature type="transmembrane region" description="Helical" evidence="1">
    <location>
        <begin position="346"/>
        <end position="370"/>
    </location>
</feature>
<keyword evidence="1" id="KW-0472">Membrane</keyword>
<sequence length="735" mass="83931">MVIVTHPFLTLATSVSLLGYNFGTKDVPRLHNLLLGMSTGSDCRQHIVFSTIFTENLSETFGTPVTLTKGSKYVLSQNEIFHSNFRLNIFKDREWTCQHTILYLNIIPSFNPVFSKLLGNWLTMFGERYLFDTRNFRVFPDNFFFLVVTQFDMAEILESNFPIYNRPGSFHTIPNIGLLFLSNQSSTCSGYSICYNYKEGVIPLISNFKCAAKQSLSEIAESFMKIVSPRLDPGNWKAEISEEILPRKARISIYIFNLALSSANRSLFNVSLGTVGKYCFDRYHEICFLQEFSMIGSFAVLNNELNKNLASMKSFKLVQYEGLSFLSCHTDSRITFSIYLAPFYKYTWISIAICLLVLSILVGVLAHFSLGYSDPFIIFYFFGCLIDEVSYIPSKLQNLSVFRQISLPWLLVGSLLSNCYIGLLIENINAPLPATKFETFAAITCASRETLEIDLDKLLVRRDEADALKLSLKDGTALEVNVPLEEYECFSLLSGFVPEREDPWEYPPTQIYGINPETYELHWVIRDTFPGSGLSGVSSKKKIAEWYFLSNHKLRRYPVALYDRRRNISSIQDIKEATEEEIVSCGKSAFVDWEDNVRNYLRYLTRFYPGIEFYVSKENIIQPPIFHSFFCSKNAIVFTNFIKLGEAGINEDVVNKFSAITDSVKEENYTKSVAIKIIERLKLTDKVSPLNLESSVQTVFVILGICLAFSANILLIEKPVEDLKGERIFQRGNYL</sequence>
<evidence type="ECO:0000313" key="2">
    <source>
        <dbReference type="EMBL" id="OXA54442.1"/>
    </source>
</evidence>